<evidence type="ECO:0000313" key="3">
    <source>
        <dbReference type="Proteomes" id="UP000653674"/>
    </source>
</evidence>
<dbReference type="Proteomes" id="UP000653674">
    <property type="component" value="Unassembled WGS sequence"/>
</dbReference>
<keyword evidence="3" id="KW-1185">Reference proteome</keyword>
<accession>A0A8J3LEY0</accession>
<organism evidence="2 3">
    <name type="scientific">Planosporangium flavigriseum</name>
    <dbReference type="NCBI Taxonomy" id="373681"/>
    <lineage>
        <taxon>Bacteria</taxon>
        <taxon>Bacillati</taxon>
        <taxon>Actinomycetota</taxon>
        <taxon>Actinomycetes</taxon>
        <taxon>Micromonosporales</taxon>
        <taxon>Micromonosporaceae</taxon>
        <taxon>Planosporangium</taxon>
    </lineage>
</organism>
<protein>
    <recommendedName>
        <fullName evidence="4">DUF3618 domain-containing protein</fullName>
    </recommendedName>
</protein>
<feature type="compositionally biased region" description="Low complexity" evidence="1">
    <location>
        <begin position="182"/>
        <end position="194"/>
    </location>
</feature>
<proteinExistence type="predicted"/>
<sequence length="304" mass="31873">MWIRLNWVAKRHNLNRNSREVNMDDAYTGARAPAAAAPVRQAVGEATDAATEAAGNVTDTAKQQARQVTDEVSSQARGVAAELRDQVGTQVRSQNDRLVDGIRSMADELDGMVSDGTDSPARTVVSRVALGGRQMADYLAEHGPEGVLSEVQDFARRRPGAFLATALATGFVVGRLGKGAFSATTETSQSSTAGAPGGEAVRAEDIPRMRAESYSTTYPTTTTAWGPENPKSTSVSAEPPLSATARDYPTAASEPDVGTEYLATGTGRPTAVTQPIGAGTSFERGVSDGSKRSRVDDATLDGPR</sequence>
<evidence type="ECO:0000256" key="1">
    <source>
        <dbReference type="SAM" id="MobiDB-lite"/>
    </source>
</evidence>
<feature type="region of interest" description="Disordered" evidence="1">
    <location>
        <begin position="182"/>
        <end position="304"/>
    </location>
</feature>
<gene>
    <name evidence="2" type="ORF">Pfl04_05770</name>
</gene>
<comment type="caution">
    <text evidence="2">The sequence shown here is derived from an EMBL/GenBank/DDBJ whole genome shotgun (WGS) entry which is preliminary data.</text>
</comment>
<dbReference type="AlphaFoldDB" id="A0A8J3LEY0"/>
<feature type="compositionally biased region" description="Low complexity" evidence="1">
    <location>
        <begin position="213"/>
        <end position="223"/>
    </location>
</feature>
<dbReference type="EMBL" id="BONU01000003">
    <property type="protein sequence ID" value="GIG72173.1"/>
    <property type="molecule type" value="Genomic_DNA"/>
</dbReference>
<name>A0A8J3LEY0_9ACTN</name>
<evidence type="ECO:0008006" key="4">
    <source>
        <dbReference type="Google" id="ProtNLM"/>
    </source>
</evidence>
<feature type="compositionally biased region" description="Basic and acidic residues" evidence="1">
    <location>
        <begin position="285"/>
        <end position="304"/>
    </location>
</feature>
<feature type="compositionally biased region" description="Basic and acidic residues" evidence="1">
    <location>
        <begin position="201"/>
        <end position="211"/>
    </location>
</feature>
<evidence type="ECO:0000313" key="2">
    <source>
        <dbReference type="EMBL" id="GIG72173.1"/>
    </source>
</evidence>
<reference evidence="2" key="1">
    <citation type="submission" date="2021-01" db="EMBL/GenBank/DDBJ databases">
        <title>Whole genome shotgun sequence of Planosporangium flavigriseum NBRC 105377.</title>
        <authorList>
            <person name="Komaki H."/>
            <person name="Tamura T."/>
        </authorList>
    </citation>
    <scope>NUCLEOTIDE SEQUENCE</scope>
    <source>
        <strain evidence="2">NBRC 105377</strain>
    </source>
</reference>